<dbReference type="PROSITE" id="PS51257">
    <property type="entry name" value="PROKAR_LIPOPROTEIN"/>
    <property type="match status" value="1"/>
</dbReference>
<sequence>MKIYFPLLFLGILAASCKEKKATKIESTTNEESLHVAVDSISKNFRIEILDEEALSLLNKDATIKVLASGFKWIRRSSMDRKWQFSVVF</sequence>
<evidence type="ECO:0000313" key="2">
    <source>
        <dbReference type="Proteomes" id="UP001059209"/>
    </source>
</evidence>
<dbReference type="Proteomes" id="UP001059209">
    <property type="component" value="Chromosome"/>
</dbReference>
<organism evidence="1 2">
    <name type="scientific">Maribacter litopenaei</name>
    <dbReference type="NCBI Taxonomy" id="2976127"/>
    <lineage>
        <taxon>Bacteria</taxon>
        <taxon>Pseudomonadati</taxon>
        <taxon>Bacteroidota</taxon>
        <taxon>Flavobacteriia</taxon>
        <taxon>Flavobacteriales</taxon>
        <taxon>Flavobacteriaceae</taxon>
        <taxon>Maribacter</taxon>
    </lineage>
</organism>
<gene>
    <name evidence="1" type="ORF">NYZ99_08315</name>
</gene>
<proteinExistence type="predicted"/>
<keyword evidence="2" id="KW-1185">Reference proteome</keyword>
<reference evidence="1" key="1">
    <citation type="submission" date="2022-09" db="EMBL/GenBank/DDBJ databases">
        <title>Maribacter litopenaei sp. nov., isolated from the intestinal tract of the Pacific White Shrimp, Litopenaeus vannamei.</title>
        <authorList>
            <person name="Kim S.Y."/>
            <person name="Hwang C.Y."/>
        </authorList>
    </citation>
    <scope>NUCLEOTIDE SEQUENCE</scope>
    <source>
        <strain evidence="1">HL-LV01</strain>
    </source>
</reference>
<evidence type="ECO:0000313" key="1">
    <source>
        <dbReference type="EMBL" id="UWX56227.1"/>
    </source>
</evidence>
<evidence type="ECO:0008006" key="3">
    <source>
        <dbReference type="Google" id="ProtNLM"/>
    </source>
</evidence>
<dbReference type="EMBL" id="CP104205">
    <property type="protein sequence ID" value="UWX56227.1"/>
    <property type="molecule type" value="Genomic_DNA"/>
</dbReference>
<dbReference type="RefSeq" id="WP_260574823.1">
    <property type="nucleotide sequence ID" value="NZ_CP104205.1"/>
</dbReference>
<accession>A0ABY5YB00</accession>
<protein>
    <recommendedName>
        <fullName evidence="3">Beta-glucosidase</fullName>
    </recommendedName>
</protein>
<name>A0ABY5YB00_9FLAO</name>